<keyword evidence="2" id="KW-1185">Reference proteome</keyword>
<accession>A0ABW4Q2P0</accession>
<dbReference type="EMBL" id="JBHUGA010000006">
    <property type="protein sequence ID" value="MFD1845341.1"/>
    <property type="molecule type" value="Genomic_DNA"/>
</dbReference>
<evidence type="ECO:0000313" key="2">
    <source>
        <dbReference type="Proteomes" id="UP001597307"/>
    </source>
</evidence>
<reference evidence="2" key="1">
    <citation type="journal article" date="2019" name="Int. J. Syst. Evol. Microbiol.">
        <title>The Global Catalogue of Microorganisms (GCM) 10K type strain sequencing project: providing services to taxonomists for standard genome sequencing and annotation.</title>
        <authorList>
            <consortium name="The Broad Institute Genomics Platform"/>
            <consortium name="The Broad Institute Genome Sequencing Center for Infectious Disease"/>
            <person name="Wu L."/>
            <person name="Ma J."/>
        </authorList>
    </citation>
    <scope>NUCLEOTIDE SEQUENCE [LARGE SCALE GENOMIC DNA]</scope>
    <source>
        <strain evidence="2">JCM 11496</strain>
    </source>
</reference>
<dbReference type="Proteomes" id="UP001597307">
    <property type="component" value="Unassembled WGS sequence"/>
</dbReference>
<gene>
    <name evidence="1" type="ORF">ACFSFX_01860</name>
</gene>
<comment type="caution">
    <text evidence="1">The sequence shown here is derived from an EMBL/GenBank/DDBJ whole genome shotgun (WGS) entry which is preliminary data.</text>
</comment>
<organism evidence="1 2">
    <name type="scientific">Arthrobacter flavus</name>
    <dbReference type="NCBI Taxonomy" id="95172"/>
    <lineage>
        <taxon>Bacteria</taxon>
        <taxon>Bacillati</taxon>
        <taxon>Actinomycetota</taxon>
        <taxon>Actinomycetes</taxon>
        <taxon>Micrococcales</taxon>
        <taxon>Micrococcaceae</taxon>
        <taxon>Arthrobacter</taxon>
    </lineage>
</organism>
<proteinExistence type="predicted"/>
<protein>
    <submittedName>
        <fullName evidence="1">Uncharacterized protein</fullName>
    </submittedName>
</protein>
<evidence type="ECO:0000313" key="1">
    <source>
        <dbReference type="EMBL" id="MFD1845341.1"/>
    </source>
</evidence>
<dbReference type="RefSeq" id="WP_343877526.1">
    <property type="nucleotide sequence ID" value="NZ_BAAAIJ010000007.1"/>
</dbReference>
<sequence length="123" mass="13674">MTKTTNWPATVREFGNLADQRGMKSSELFEELERDLGPFPMPPTGYTLAEESDDRWIGPERVNRGWIITPVWNSTTSSHSIEVWMADHTAPTYANLSPVDAFEFAADLIAVARASQGDAEQTA</sequence>
<name>A0ABW4Q2P0_9MICC</name>